<evidence type="ECO:0000256" key="9">
    <source>
        <dbReference type="ARBA" id="ARBA00023136"/>
    </source>
</evidence>
<comment type="similarity">
    <text evidence="2">Belongs to the Tim44 family.</text>
</comment>
<keyword evidence="8" id="KW-0496">Mitochondrion</keyword>
<sequence>MFYRNDRPRKNFLVNLVENIKEEFEKNKILQENRKQLDKRLKELNDSEALRDARKKFDLVERETMRNSEVIRAKLKELKDYMSQITTEFQASEAGKKLSKVSEESIKQVRVAVESLEKAAEKIGDTEIYRNVTTVKVVKEEVDSIADVRMYARPVNAFSSRIIEANTETTGVELHKESKWYVSWKEFSEKNVYFNKLLDWKIRYDESENLAIRMMRGLTDRISAILSPESEISEVLTEIGKVDANFDKSDWLRFCEVDVIPNVLEAYIRGDLKVLQDWCHERAFNALATVVKEYGKIGYSMVDSRIIDINKVELVTGKMMEQGPVLIITFQAFMLYVVKNSEGRIVDGDPHHPARIHHVWVMCRDMEEYNPAVAWKLLEVHMQKGSLSI</sequence>
<dbReference type="PANTHER" id="PTHR10721:SF1">
    <property type="entry name" value="MITOCHONDRIAL IMPORT INNER MEMBRANE TRANSLOCASE SUBUNIT TIM44"/>
    <property type="match status" value="1"/>
</dbReference>
<dbReference type="SUPFAM" id="SSF54427">
    <property type="entry name" value="NTF2-like"/>
    <property type="match status" value="1"/>
</dbReference>
<reference evidence="12 13" key="1">
    <citation type="submission" date="2018-11" db="EMBL/GenBank/DDBJ databases">
        <authorList>
            <consortium name="Pathogen Informatics"/>
        </authorList>
    </citation>
    <scope>NUCLEOTIDE SEQUENCE [LARGE SCALE GENOMIC DNA]</scope>
</reference>
<dbReference type="STRING" id="318479.A0A3P7QDP9"/>
<dbReference type="Pfam" id="PF04280">
    <property type="entry name" value="Tim44"/>
    <property type="match status" value="1"/>
</dbReference>
<dbReference type="GO" id="GO:0030150">
    <property type="term" value="P:protein import into mitochondrial matrix"/>
    <property type="evidence" value="ECO:0007669"/>
    <property type="project" value="InterPro"/>
</dbReference>
<dbReference type="InterPro" id="IPR017303">
    <property type="entry name" value="Tim44"/>
</dbReference>
<name>A0A3P7QDP9_DRAME</name>
<feature type="coiled-coil region" evidence="10">
    <location>
        <begin position="13"/>
        <end position="47"/>
    </location>
</feature>
<dbReference type="EMBL" id="UYYG01000112">
    <property type="protein sequence ID" value="VDN53217.1"/>
    <property type="molecule type" value="Genomic_DNA"/>
</dbReference>
<dbReference type="InterPro" id="IPR007379">
    <property type="entry name" value="Tim44-like_dom"/>
</dbReference>
<keyword evidence="13" id="KW-1185">Reference proteome</keyword>
<evidence type="ECO:0000256" key="1">
    <source>
        <dbReference type="ARBA" id="ARBA00004273"/>
    </source>
</evidence>
<proteinExistence type="inferred from homology"/>
<dbReference type="SMART" id="SM00978">
    <property type="entry name" value="Tim44"/>
    <property type="match status" value="1"/>
</dbReference>
<evidence type="ECO:0000256" key="2">
    <source>
        <dbReference type="ARBA" id="ARBA00009597"/>
    </source>
</evidence>
<evidence type="ECO:0000256" key="10">
    <source>
        <dbReference type="SAM" id="Coils"/>
    </source>
</evidence>
<evidence type="ECO:0000313" key="12">
    <source>
        <dbReference type="EMBL" id="VDN53217.1"/>
    </source>
</evidence>
<keyword evidence="4" id="KW-0999">Mitochondrion inner membrane</keyword>
<organism evidence="12 13">
    <name type="scientific">Dracunculus medinensis</name>
    <name type="common">Guinea worm</name>
    <dbReference type="NCBI Taxonomy" id="318479"/>
    <lineage>
        <taxon>Eukaryota</taxon>
        <taxon>Metazoa</taxon>
        <taxon>Ecdysozoa</taxon>
        <taxon>Nematoda</taxon>
        <taxon>Chromadorea</taxon>
        <taxon>Rhabditida</taxon>
        <taxon>Spirurina</taxon>
        <taxon>Dracunculoidea</taxon>
        <taxon>Dracunculidae</taxon>
        <taxon>Dracunculus</taxon>
    </lineage>
</organism>
<evidence type="ECO:0000256" key="5">
    <source>
        <dbReference type="ARBA" id="ARBA00022927"/>
    </source>
</evidence>
<evidence type="ECO:0000256" key="4">
    <source>
        <dbReference type="ARBA" id="ARBA00022792"/>
    </source>
</evidence>
<evidence type="ECO:0000259" key="11">
    <source>
        <dbReference type="SMART" id="SM00978"/>
    </source>
</evidence>
<evidence type="ECO:0000256" key="6">
    <source>
        <dbReference type="ARBA" id="ARBA00022946"/>
    </source>
</evidence>
<dbReference type="Proteomes" id="UP000274756">
    <property type="component" value="Unassembled WGS sequence"/>
</dbReference>
<dbReference type="GO" id="GO:0005743">
    <property type="term" value="C:mitochondrial inner membrane"/>
    <property type="evidence" value="ECO:0007669"/>
    <property type="project" value="UniProtKB-SubCell"/>
</dbReference>
<dbReference type="InterPro" id="IPR039544">
    <property type="entry name" value="Tim44-like"/>
</dbReference>
<dbReference type="AlphaFoldDB" id="A0A3P7QDP9"/>
<keyword evidence="3" id="KW-0813">Transport</keyword>
<keyword evidence="6" id="KW-0809">Transit peptide</keyword>
<dbReference type="GO" id="GO:0051087">
    <property type="term" value="F:protein-folding chaperone binding"/>
    <property type="evidence" value="ECO:0007669"/>
    <property type="project" value="InterPro"/>
</dbReference>
<evidence type="ECO:0000256" key="3">
    <source>
        <dbReference type="ARBA" id="ARBA00022448"/>
    </source>
</evidence>
<accession>A0A3P7QDP9</accession>
<dbReference type="Gene3D" id="3.10.450.240">
    <property type="match status" value="1"/>
</dbReference>
<feature type="domain" description="Tim44-like" evidence="11">
    <location>
        <begin position="232"/>
        <end position="382"/>
    </location>
</feature>
<dbReference type="OrthoDB" id="10265990at2759"/>
<keyword evidence="7" id="KW-0811">Translocation</keyword>
<dbReference type="InterPro" id="IPR032710">
    <property type="entry name" value="NTF2-like_dom_sf"/>
</dbReference>
<evidence type="ECO:0000256" key="8">
    <source>
        <dbReference type="ARBA" id="ARBA00023128"/>
    </source>
</evidence>
<protein>
    <recommendedName>
        <fullName evidence="11">Tim44-like domain-containing protein</fullName>
    </recommendedName>
</protein>
<comment type="subcellular location">
    <subcellularLocation>
        <location evidence="1">Mitochondrion inner membrane</location>
    </subcellularLocation>
</comment>
<gene>
    <name evidence="12" type="ORF">DME_LOCUS3190</name>
</gene>
<keyword evidence="9" id="KW-0472">Membrane</keyword>
<keyword evidence="10" id="KW-0175">Coiled coil</keyword>
<dbReference type="PIRSF" id="PIRSF037871">
    <property type="entry name" value="TIM44"/>
    <property type="match status" value="1"/>
</dbReference>
<keyword evidence="5" id="KW-0653">Protein transport</keyword>
<dbReference type="PANTHER" id="PTHR10721">
    <property type="entry name" value="MITOCHONDRIAL IMPORT INNER MEMBRANE TRANSLOCASE SUBUNIT TIM44"/>
    <property type="match status" value="1"/>
</dbReference>
<evidence type="ECO:0000256" key="7">
    <source>
        <dbReference type="ARBA" id="ARBA00023010"/>
    </source>
</evidence>
<evidence type="ECO:0000313" key="13">
    <source>
        <dbReference type="Proteomes" id="UP000274756"/>
    </source>
</evidence>